<feature type="compositionally biased region" description="Basic and acidic residues" evidence="3">
    <location>
        <begin position="9"/>
        <end position="22"/>
    </location>
</feature>
<dbReference type="Gene3D" id="3.40.50.12780">
    <property type="entry name" value="N-terminal domain of ligase-like"/>
    <property type="match status" value="1"/>
</dbReference>
<dbReference type="GO" id="GO:0044550">
    <property type="term" value="P:secondary metabolite biosynthetic process"/>
    <property type="evidence" value="ECO:0007669"/>
    <property type="project" value="TreeGrafter"/>
</dbReference>
<dbReference type="InterPro" id="IPR023213">
    <property type="entry name" value="CAT-like_dom_sf"/>
</dbReference>
<dbReference type="SUPFAM" id="SSF52777">
    <property type="entry name" value="CoA-dependent acyltransferases"/>
    <property type="match status" value="2"/>
</dbReference>
<accession>A0A225B4D5</accession>
<dbReference type="Pfam" id="PF00501">
    <property type="entry name" value="AMP-binding"/>
    <property type="match status" value="1"/>
</dbReference>
<dbReference type="OrthoDB" id="416786at2759"/>
<dbReference type="InterPro" id="IPR036770">
    <property type="entry name" value="Ankyrin_rpt-contain_sf"/>
</dbReference>
<dbReference type="Gene3D" id="3.30.559.10">
    <property type="entry name" value="Chloramphenicol acetyltransferase-like domain"/>
    <property type="match status" value="1"/>
</dbReference>
<dbReference type="RefSeq" id="XP_020124729.1">
    <property type="nucleotide sequence ID" value="XM_020260380.1"/>
</dbReference>
<reference evidence="6 7" key="1">
    <citation type="submission" date="2015-06" db="EMBL/GenBank/DDBJ databases">
        <title>Talaromyces atroroseus IBT 11181 draft genome.</title>
        <authorList>
            <person name="Rasmussen K.B."/>
            <person name="Rasmussen S."/>
            <person name="Petersen B."/>
            <person name="Sicheritz-Ponten T."/>
            <person name="Mortensen U.H."/>
            <person name="Thrane U."/>
        </authorList>
    </citation>
    <scope>NUCLEOTIDE SEQUENCE [LARGE SCALE GENOMIC DNA]</scope>
    <source>
        <strain evidence="6 7">IBT 11181</strain>
    </source>
</reference>
<dbReference type="Proteomes" id="UP000214365">
    <property type="component" value="Unassembled WGS sequence"/>
</dbReference>
<evidence type="ECO:0000256" key="2">
    <source>
        <dbReference type="ARBA" id="ARBA00022553"/>
    </source>
</evidence>
<sequence>MSFASSTDAADRRRQQNREAQRKRPPKLVAQLAHQIDNYEQVLSPSNLEARSVRASEDVDTLSTSPWLQTAAVSRNEDLNSDMSFDCLQAVFSSPNSNPQTEASSARGLDTALNKQPSPISTLRDDHSKKWHRAVQVAITNRQASIVHLLVKHGANVNAQYDKGRTALHHVAETNDFEMAQVLQFASHSFDAILVEVLTPLLAGACVCIPSDERRLNDLAGAIRDLRVNWMGVTPTLAKVIDPKDVPEPQTLCPWGEPATGEVIESWADAVEMINIYGPSEASVESTFHSWSKGTRNPSHIGKAIKAANTWIVRLDNREQLAPIGTIGELAVQGPTVARGYLHDHVRSSVSFKDGAPWLQPDAVHRRVYYTSDLVRYAADGSLEFWGRRDTQVKIRGHRVDLQEIEYHINHSQAGSYMTSVVEVVRPAYSPTQNILVAFICERRDAICSSGNPLQAVSNASRNTAVMIEKYLVNCLPALNNPRLAQFASIISKEHATVKEKQASTGYLSFSSLPHAFVDDFLREVAAPRLGVEVSDIEDAALATDYQIENLAWSSLKSRGGTNYIRFQFRNAGLDHRQLQLAIERLVSYHQILRTVYLVYQRRVYQVVLKQIPVEIVHCTQTRDVSKTTSALIESDSRQPVDITRALIKFWLVRDTYGAVKYLVLRASHLQYDDVSLIRLCKELGLAFAGADLLPTSPYFGYVHFAANHDEQGARQFWRSILAGSSMTSVVHHTIEMIVDTAIVRSHSDITIGTTIKAAWSLVLAEMAGSDDVVFGSVTWGRNAMYPGVEDVTGACIDNIPVRVRLTPNMTQLDLLQQVQGQYFEAVSYESFRFKRIVEEYTDWKPWERLSSLVEYENLGEDFTHFIIDERHDLVVDEVRPPAGRHDITIYSTPVGDQETFIALDFCKAVVTKPMAQRMLTRMIEHIRQLHDDPYGPIVLGAVHETGLPHIPIPVPATISSEADSCVSHDHLNIENLDDDLDDPIRKLVERAWTEVLVCQPVEGSTNYWTDQVPFYHVWGNLMASYGLAKY</sequence>
<evidence type="ECO:0000313" key="6">
    <source>
        <dbReference type="EMBL" id="OKL64608.1"/>
    </source>
</evidence>
<gene>
    <name evidence="6" type="ORF">UA08_00560</name>
</gene>
<dbReference type="SUPFAM" id="SSF48403">
    <property type="entry name" value="Ankyrin repeat"/>
    <property type="match status" value="1"/>
</dbReference>
<dbReference type="STRING" id="1441469.A0A225B4D5"/>
<dbReference type="GO" id="GO:0043041">
    <property type="term" value="P:amino acid activation for nonribosomal peptide biosynthetic process"/>
    <property type="evidence" value="ECO:0007669"/>
    <property type="project" value="TreeGrafter"/>
</dbReference>
<dbReference type="InterPro" id="IPR045851">
    <property type="entry name" value="AMP-bd_C_sf"/>
</dbReference>
<feature type="domain" description="Condensation" evidence="5">
    <location>
        <begin position="572"/>
        <end position="937"/>
    </location>
</feature>
<comment type="caution">
    <text evidence="6">The sequence shown here is derived from an EMBL/GenBank/DDBJ whole genome shotgun (WGS) entry which is preliminary data.</text>
</comment>
<dbReference type="InterPro" id="IPR001242">
    <property type="entry name" value="Condensation_dom"/>
</dbReference>
<dbReference type="GO" id="GO:0003824">
    <property type="term" value="F:catalytic activity"/>
    <property type="evidence" value="ECO:0007669"/>
    <property type="project" value="InterPro"/>
</dbReference>
<keyword evidence="2" id="KW-0597">Phosphoprotein</keyword>
<evidence type="ECO:0000256" key="3">
    <source>
        <dbReference type="SAM" id="MobiDB-lite"/>
    </source>
</evidence>
<organism evidence="6 7">
    <name type="scientific">Talaromyces atroroseus</name>
    <dbReference type="NCBI Taxonomy" id="1441469"/>
    <lineage>
        <taxon>Eukaryota</taxon>
        <taxon>Fungi</taxon>
        <taxon>Dikarya</taxon>
        <taxon>Ascomycota</taxon>
        <taxon>Pezizomycotina</taxon>
        <taxon>Eurotiomycetes</taxon>
        <taxon>Eurotiomycetidae</taxon>
        <taxon>Eurotiales</taxon>
        <taxon>Trichocomaceae</taxon>
        <taxon>Talaromyces</taxon>
        <taxon>Talaromyces sect. Trachyspermi</taxon>
    </lineage>
</organism>
<feature type="region of interest" description="Disordered" evidence="3">
    <location>
        <begin position="1"/>
        <end position="27"/>
    </location>
</feature>
<dbReference type="InterPro" id="IPR000873">
    <property type="entry name" value="AMP-dep_synth/lig_dom"/>
</dbReference>
<dbReference type="GeneID" id="31000315"/>
<dbReference type="Gene3D" id="3.30.559.30">
    <property type="entry name" value="Nonribosomal peptide synthetase, condensation domain"/>
    <property type="match status" value="1"/>
</dbReference>
<feature type="compositionally biased region" description="Polar residues" evidence="3">
    <location>
        <begin position="94"/>
        <end position="104"/>
    </location>
</feature>
<evidence type="ECO:0000256" key="1">
    <source>
        <dbReference type="ARBA" id="ARBA00022450"/>
    </source>
</evidence>
<dbReference type="AlphaFoldDB" id="A0A225B4D5"/>
<dbReference type="SMART" id="SM00248">
    <property type="entry name" value="ANK"/>
    <property type="match status" value="2"/>
</dbReference>
<keyword evidence="7" id="KW-1185">Reference proteome</keyword>
<dbReference type="EMBL" id="LFMY01000001">
    <property type="protein sequence ID" value="OKL64608.1"/>
    <property type="molecule type" value="Genomic_DNA"/>
</dbReference>
<dbReference type="GO" id="GO:0031177">
    <property type="term" value="F:phosphopantetheine binding"/>
    <property type="evidence" value="ECO:0007669"/>
    <property type="project" value="TreeGrafter"/>
</dbReference>
<dbReference type="InterPro" id="IPR042099">
    <property type="entry name" value="ANL_N_sf"/>
</dbReference>
<proteinExistence type="predicted"/>
<dbReference type="GO" id="GO:0005737">
    <property type="term" value="C:cytoplasm"/>
    <property type="evidence" value="ECO:0007669"/>
    <property type="project" value="TreeGrafter"/>
</dbReference>
<dbReference type="PANTHER" id="PTHR45527:SF1">
    <property type="entry name" value="FATTY ACID SYNTHASE"/>
    <property type="match status" value="1"/>
</dbReference>
<dbReference type="Pfam" id="PF00668">
    <property type="entry name" value="Condensation"/>
    <property type="match status" value="1"/>
</dbReference>
<dbReference type="Gene3D" id="3.30.300.30">
    <property type="match status" value="1"/>
</dbReference>
<name>A0A225B4D5_TALAT</name>
<evidence type="ECO:0000313" key="7">
    <source>
        <dbReference type="Proteomes" id="UP000214365"/>
    </source>
</evidence>
<feature type="region of interest" description="Disordered" evidence="3">
    <location>
        <begin position="94"/>
        <end position="126"/>
    </location>
</feature>
<keyword evidence="1" id="KW-0596">Phosphopantetheine</keyword>
<evidence type="ECO:0000259" key="4">
    <source>
        <dbReference type="Pfam" id="PF00501"/>
    </source>
</evidence>
<dbReference type="SUPFAM" id="SSF56801">
    <property type="entry name" value="Acetyl-CoA synthetase-like"/>
    <property type="match status" value="1"/>
</dbReference>
<dbReference type="InterPro" id="IPR002110">
    <property type="entry name" value="Ankyrin_rpt"/>
</dbReference>
<protein>
    <submittedName>
        <fullName evidence="6">Uncharacterized protein</fullName>
    </submittedName>
</protein>
<dbReference type="PANTHER" id="PTHR45527">
    <property type="entry name" value="NONRIBOSOMAL PEPTIDE SYNTHETASE"/>
    <property type="match status" value="1"/>
</dbReference>
<feature type="domain" description="AMP-dependent synthetase/ligase" evidence="4">
    <location>
        <begin position="176"/>
        <end position="342"/>
    </location>
</feature>
<evidence type="ECO:0000259" key="5">
    <source>
        <dbReference type="Pfam" id="PF00668"/>
    </source>
</evidence>